<dbReference type="InParanoid" id="A0A1Z5JZS8"/>
<feature type="region of interest" description="Disordered" evidence="1">
    <location>
        <begin position="329"/>
        <end position="356"/>
    </location>
</feature>
<feature type="region of interest" description="Disordered" evidence="1">
    <location>
        <begin position="1481"/>
        <end position="1614"/>
    </location>
</feature>
<feature type="compositionally biased region" description="Basic and acidic residues" evidence="1">
    <location>
        <begin position="340"/>
        <end position="349"/>
    </location>
</feature>
<evidence type="ECO:0000313" key="2">
    <source>
        <dbReference type="EMBL" id="GAX19338.1"/>
    </source>
</evidence>
<feature type="compositionally biased region" description="Polar residues" evidence="1">
    <location>
        <begin position="1579"/>
        <end position="1590"/>
    </location>
</feature>
<gene>
    <name evidence="2" type="ORF">FisN_4Lh082</name>
</gene>
<name>A0A1Z5JZS8_FISSO</name>
<comment type="caution">
    <text evidence="2">The sequence shown here is derived from an EMBL/GenBank/DDBJ whole genome shotgun (WGS) entry which is preliminary data.</text>
</comment>
<feature type="region of interest" description="Disordered" evidence="1">
    <location>
        <begin position="140"/>
        <end position="159"/>
    </location>
</feature>
<feature type="compositionally biased region" description="Polar residues" evidence="1">
    <location>
        <begin position="419"/>
        <end position="432"/>
    </location>
</feature>
<feature type="region of interest" description="Disordered" evidence="1">
    <location>
        <begin position="412"/>
        <end position="441"/>
    </location>
</feature>
<proteinExistence type="predicted"/>
<protein>
    <submittedName>
        <fullName evidence="2">Uncharacterized protein</fullName>
    </submittedName>
</protein>
<reference evidence="2 3" key="1">
    <citation type="journal article" date="2015" name="Plant Cell">
        <title>Oil accumulation by the oleaginous diatom Fistulifera solaris as revealed by the genome and transcriptome.</title>
        <authorList>
            <person name="Tanaka T."/>
            <person name="Maeda Y."/>
            <person name="Veluchamy A."/>
            <person name="Tanaka M."/>
            <person name="Abida H."/>
            <person name="Marechal E."/>
            <person name="Bowler C."/>
            <person name="Muto M."/>
            <person name="Sunaga Y."/>
            <person name="Tanaka M."/>
            <person name="Yoshino T."/>
            <person name="Taniguchi T."/>
            <person name="Fukuda Y."/>
            <person name="Nemoto M."/>
            <person name="Matsumoto M."/>
            <person name="Wong P.S."/>
            <person name="Aburatani S."/>
            <person name="Fujibuchi W."/>
        </authorList>
    </citation>
    <scope>NUCLEOTIDE SEQUENCE [LARGE SCALE GENOMIC DNA]</scope>
    <source>
        <strain evidence="2 3">JPCC DA0580</strain>
    </source>
</reference>
<sequence length="1614" mass="181247">MDSGKDQSRRFYDVDICATLLTDTPPKLPLREELPSLGFEVIYHAAGVGVKASKHAAKRAAKRYRKMQENRDKKKWRLLPQTAKQRKEKLEKRQQQEMEILHSRSALSYNFYNNELKNIYEDNEPRSFSSGSSARSVCASKTSSLRIEQKQRKRAPHKSSKIVKKWRVFKFNSSDSKLRFGQSELDEEDSDKIEFPDVLTPMNLLGDIEGSDSDTKEEDISGSCSDGYSYAYSSISSAKCERDPGGVKMLFVTSPSTRKYLPEITSTDESDDDAADTNQQGALNDYNLCTDTYAIAHNALDNALEKTFPDFLGSFESMDLGFGLGRQQDEVKNSETTSNEVKKKEDSQGDKPAYNTVDGEISNPFSGMDMLFTAGSDVFGAASEVILDGGNALSRIGSGVMGNFSRAGLDVGSDKLNQKDSQGTQSQVSAQNEGPDKGQSYSRLSSDWLSAAVSAFGSIAFDFYNSAAGLSDEKNLDFLSDTGTIEDLFTVLANANASVDHIRNFLSFNPEYIQIRRHHDKRLPLHVLCDRQFPDRSAIPVRERMRLLLQDVGSFRDIVFYVKNLYSDACLCRDAAGDLPVHLLARAFMCWEAQWYEAVYEEAAKDQRSNSKTAVAITYLYQLMSESVEFVLEPMIVSPPLCRLPGSVGKIFPLHIASIFTASVKTLRVVLKAYPQAASIKCDLGEMKTFVPNHVTPLELHDLLSTDFPKWETQRTTTNSELSWSASQQSNKQDMEDCIRRSDLLFAFNPISPYRYEKSRIRRLEARIEHEAKQAVQNQKGCMSYASERIWIWMCTFSEEKTGAVTYLNSVKRIANALDHETLKYLISLKNEKGECVIDIACCHCITVLQKRLDRLSENNTSLIDESQKKSDRMNSRPVSSSVLSVWNDRQIIRQSFSEKGTLNHLCRLIFDVNEISFPTSFIVLPYRLSVNEGGALGVESPNSVDVALQFADHLLEMTDPRSLLYYLDTKSIQYYGESLYGVDENPIRLKAYETVKENEKILLSLYEPGEAYLYLIDELTGIPVLSKDTDKYPVVLNNSVNLVTKLLPLMLIGMLQLRGEKAFSIMVSILLDGSVAAIPPKWIDAAKEAGAYYSAISPKGDISISEASSSTADELVQFIAASKNKLRLSNKPKNGTTEWNIELSILKMLLEMRDSDRSYNGLRAMKSAADRVLWSTGDMKGFVGQHRIDGGVLKDRPVTSADQLEMDVLRTTGDARQGGSGVSSYKLKESTWAASQHSSTDSESEEALNFPQPHFAGSFHSSCSASNKEALIPRDDSSDSDELRQTLPAMDSVSVFLSGTKREELFPKPRYTCFFDQLAIQKPPRLETDDILEPKRIFDEGGRIWSEISSQLERGFYEDASTLRLRVDIAQQAKQTSLLNKKMHELLELHARVFSHKSEDYIQWEWSRNGYNTASDTRKLVLRLGDLEDRILQDAIDLQHTTLRAYALAEDVNWVEAEGNEEERPEEEEIDCDRIIMSRDEADEEEMRNESTREQSGNIGCRGTSTLTRRHDSESSSDANVLDSDESEPERSSYINNKTRAAMRGQSQSSSTVSLWGSSRRQYIHSEVASRDDDSETSGRSRLPTSISFPHSLLDDTREAGPVGDAYDFDSEV</sequence>
<feature type="compositionally biased region" description="Polar residues" evidence="1">
    <location>
        <begin position="1534"/>
        <end position="1562"/>
    </location>
</feature>
<dbReference type="EMBL" id="BDSP01000136">
    <property type="protein sequence ID" value="GAX19338.1"/>
    <property type="molecule type" value="Genomic_DNA"/>
</dbReference>
<feature type="compositionally biased region" description="Polar residues" evidence="1">
    <location>
        <begin position="1495"/>
        <end position="1508"/>
    </location>
</feature>
<organism evidence="2 3">
    <name type="scientific">Fistulifera solaris</name>
    <name type="common">Oleaginous diatom</name>
    <dbReference type="NCBI Taxonomy" id="1519565"/>
    <lineage>
        <taxon>Eukaryota</taxon>
        <taxon>Sar</taxon>
        <taxon>Stramenopiles</taxon>
        <taxon>Ochrophyta</taxon>
        <taxon>Bacillariophyta</taxon>
        <taxon>Bacillariophyceae</taxon>
        <taxon>Bacillariophycidae</taxon>
        <taxon>Naviculales</taxon>
        <taxon>Naviculaceae</taxon>
        <taxon>Fistulifera</taxon>
    </lineage>
</organism>
<dbReference type="Proteomes" id="UP000198406">
    <property type="component" value="Unassembled WGS sequence"/>
</dbReference>
<keyword evidence="3" id="KW-1185">Reference proteome</keyword>
<accession>A0A1Z5JZS8</accession>
<evidence type="ECO:0000256" key="1">
    <source>
        <dbReference type="SAM" id="MobiDB-lite"/>
    </source>
</evidence>
<evidence type="ECO:0000313" key="3">
    <source>
        <dbReference type="Proteomes" id="UP000198406"/>
    </source>
</evidence>
<dbReference type="OrthoDB" id="49229at2759"/>